<evidence type="ECO:0000313" key="5">
    <source>
        <dbReference type="EMBL" id="CAB3801425.1"/>
    </source>
</evidence>
<dbReference type="RefSeq" id="WP_175197243.1">
    <property type="nucleotide sequence ID" value="NZ_CADIKL010000034.1"/>
</dbReference>
<keyword evidence="1" id="KW-0805">Transcription regulation</keyword>
<dbReference type="SUPFAM" id="SSF46894">
    <property type="entry name" value="C-terminal effector domain of the bipartite response regulators"/>
    <property type="match status" value="1"/>
</dbReference>
<feature type="domain" description="HTH luxR-type" evidence="4">
    <location>
        <begin position="214"/>
        <end position="279"/>
    </location>
</feature>
<keyword evidence="3" id="KW-0804">Transcription</keyword>
<dbReference type="AlphaFoldDB" id="A0A6J5GLR7"/>
<organism evidence="5 6">
    <name type="scientific">Paraburkholderia caffeinitolerans</name>
    <dbReference type="NCBI Taxonomy" id="1723730"/>
    <lineage>
        <taxon>Bacteria</taxon>
        <taxon>Pseudomonadati</taxon>
        <taxon>Pseudomonadota</taxon>
        <taxon>Betaproteobacteria</taxon>
        <taxon>Burkholderiales</taxon>
        <taxon>Burkholderiaceae</taxon>
        <taxon>Paraburkholderia</taxon>
    </lineage>
</organism>
<dbReference type="EMBL" id="CADIKL010000034">
    <property type="protein sequence ID" value="CAB3801425.1"/>
    <property type="molecule type" value="Genomic_DNA"/>
</dbReference>
<evidence type="ECO:0000313" key="6">
    <source>
        <dbReference type="Proteomes" id="UP000494119"/>
    </source>
</evidence>
<dbReference type="Gene3D" id="1.10.10.10">
    <property type="entry name" value="Winged helix-like DNA-binding domain superfamily/Winged helix DNA-binding domain"/>
    <property type="match status" value="1"/>
</dbReference>
<evidence type="ECO:0000259" key="4">
    <source>
        <dbReference type="PROSITE" id="PS50043"/>
    </source>
</evidence>
<dbReference type="Proteomes" id="UP000494119">
    <property type="component" value="Unassembled WGS sequence"/>
</dbReference>
<name>A0A6J5GLR7_9BURK</name>
<dbReference type="PANTHER" id="PTHR44688">
    <property type="entry name" value="DNA-BINDING TRANSCRIPTIONAL ACTIVATOR DEVR_DOSR"/>
    <property type="match status" value="1"/>
</dbReference>
<evidence type="ECO:0000256" key="1">
    <source>
        <dbReference type="ARBA" id="ARBA00023015"/>
    </source>
</evidence>
<reference evidence="5 6" key="1">
    <citation type="submission" date="2020-04" db="EMBL/GenBank/DDBJ databases">
        <authorList>
            <person name="De Canck E."/>
        </authorList>
    </citation>
    <scope>NUCLEOTIDE SEQUENCE [LARGE SCALE GENOMIC DNA]</scope>
    <source>
        <strain evidence="5 6">LMG 28688</strain>
    </source>
</reference>
<gene>
    <name evidence="5" type="ORF">LMG28688_05352</name>
</gene>
<keyword evidence="6" id="KW-1185">Reference proteome</keyword>
<dbReference type="InterPro" id="IPR000792">
    <property type="entry name" value="Tscrpt_reg_LuxR_C"/>
</dbReference>
<protein>
    <recommendedName>
        <fullName evidence="4">HTH luxR-type domain-containing protein</fullName>
    </recommendedName>
</protein>
<evidence type="ECO:0000256" key="3">
    <source>
        <dbReference type="ARBA" id="ARBA00023163"/>
    </source>
</evidence>
<sequence length="279" mass="31119">MHILYSGLTRTATSDAGSGAIRVRPETVGAVVGAIGTEGFAPAIGALIGESVPIDYLHLERCRPRAGSESDYVVDWFGSWSVRYEDVSDVMRDYYRDYWQDDPLTQPVRAQKGTLVLLRDVGAMAAGELRRRFFDEPRIAEECMLVHGDAKNQFALSLTRGRGQAAFAMDELFCLRRMAEMLFPMFESHVRACGARRPALLDEPAHEDGFEAQLERENIQLSQRERELCKLLLSRWSVPEAASHLDIKLSTAKTYVGRAFAKLGVSSRKELFAWAGGNA</sequence>
<dbReference type="InterPro" id="IPR016032">
    <property type="entry name" value="Sig_transdc_resp-reg_C-effctor"/>
</dbReference>
<dbReference type="PROSITE" id="PS50043">
    <property type="entry name" value="HTH_LUXR_2"/>
    <property type="match status" value="1"/>
</dbReference>
<dbReference type="Pfam" id="PF00196">
    <property type="entry name" value="GerE"/>
    <property type="match status" value="1"/>
</dbReference>
<dbReference type="GO" id="GO:0006355">
    <property type="term" value="P:regulation of DNA-templated transcription"/>
    <property type="evidence" value="ECO:0007669"/>
    <property type="project" value="InterPro"/>
</dbReference>
<dbReference type="SMART" id="SM00421">
    <property type="entry name" value="HTH_LUXR"/>
    <property type="match status" value="1"/>
</dbReference>
<keyword evidence="2" id="KW-0238">DNA-binding</keyword>
<dbReference type="InterPro" id="IPR036388">
    <property type="entry name" value="WH-like_DNA-bd_sf"/>
</dbReference>
<dbReference type="GO" id="GO:0003677">
    <property type="term" value="F:DNA binding"/>
    <property type="evidence" value="ECO:0007669"/>
    <property type="project" value="UniProtKB-KW"/>
</dbReference>
<dbReference type="CDD" id="cd06170">
    <property type="entry name" value="LuxR_C_like"/>
    <property type="match status" value="1"/>
</dbReference>
<accession>A0A6J5GLR7</accession>
<proteinExistence type="predicted"/>
<evidence type="ECO:0000256" key="2">
    <source>
        <dbReference type="ARBA" id="ARBA00023125"/>
    </source>
</evidence>
<dbReference type="PANTHER" id="PTHR44688:SF16">
    <property type="entry name" value="DNA-BINDING TRANSCRIPTIONAL ACTIVATOR DEVR_DOSR"/>
    <property type="match status" value="1"/>
</dbReference>